<comment type="similarity">
    <text evidence="1 5">Belongs to the iron/ascorbate-dependent oxidoreductase family.</text>
</comment>
<dbReference type="EMBL" id="PDCK01000044">
    <property type="protein sequence ID" value="PRQ25888.1"/>
    <property type="molecule type" value="Genomic_DNA"/>
</dbReference>
<dbReference type="Gene3D" id="2.60.120.330">
    <property type="entry name" value="B-lactam Antibiotic, Isopenicillin N Synthase, Chain"/>
    <property type="match status" value="1"/>
</dbReference>
<feature type="transmembrane region" description="Helical" evidence="6">
    <location>
        <begin position="67"/>
        <end position="87"/>
    </location>
</feature>
<dbReference type="Pfam" id="PF03171">
    <property type="entry name" value="2OG-FeII_Oxy"/>
    <property type="match status" value="1"/>
</dbReference>
<dbReference type="GO" id="GO:0031418">
    <property type="term" value="F:L-ascorbic acid binding"/>
    <property type="evidence" value="ECO:0007669"/>
    <property type="project" value="UniProtKB-KW"/>
</dbReference>
<keyword evidence="9" id="KW-1185">Reference proteome</keyword>
<dbReference type="AlphaFoldDB" id="A0A2P6PVE4"/>
<protein>
    <submittedName>
        <fullName evidence="8">Putative flavanone 3-dioxygenase</fullName>
        <ecNumber evidence="8">1.14.11.9</ecNumber>
    </submittedName>
</protein>
<keyword evidence="3" id="KW-0847">Vitamin C</keyword>
<dbReference type="Gramene" id="PRQ25888">
    <property type="protein sequence ID" value="PRQ25888"/>
    <property type="gene ID" value="RchiOBHm_Chr6g0288521"/>
</dbReference>
<dbReference type="Proteomes" id="UP000238479">
    <property type="component" value="Chromosome 6"/>
</dbReference>
<dbReference type="EC" id="1.14.11.9" evidence="8"/>
<dbReference type="SUPFAM" id="SSF51197">
    <property type="entry name" value="Clavaminate synthase-like"/>
    <property type="match status" value="2"/>
</dbReference>
<keyword evidence="6" id="KW-1133">Transmembrane helix</keyword>
<keyword evidence="6" id="KW-0812">Transmembrane</keyword>
<evidence type="ECO:0000256" key="4">
    <source>
        <dbReference type="ARBA" id="ARBA00023004"/>
    </source>
</evidence>
<dbReference type="STRING" id="74649.A0A2P6PVE4"/>
<dbReference type="InterPro" id="IPR026992">
    <property type="entry name" value="DIOX_N"/>
</dbReference>
<feature type="transmembrane region" description="Helical" evidence="6">
    <location>
        <begin position="99"/>
        <end position="119"/>
    </location>
</feature>
<gene>
    <name evidence="8" type="ORF">RchiOBHm_Chr6g0288521</name>
</gene>
<organism evidence="8 9">
    <name type="scientific">Rosa chinensis</name>
    <name type="common">China rose</name>
    <dbReference type="NCBI Taxonomy" id="74649"/>
    <lineage>
        <taxon>Eukaryota</taxon>
        <taxon>Viridiplantae</taxon>
        <taxon>Streptophyta</taxon>
        <taxon>Embryophyta</taxon>
        <taxon>Tracheophyta</taxon>
        <taxon>Spermatophyta</taxon>
        <taxon>Magnoliopsida</taxon>
        <taxon>eudicotyledons</taxon>
        <taxon>Gunneridae</taxon>
        <taxon>Pentapetalae</taxon>
        <taxon>rosids</taxon>
        <taxon>fabids</taxon>
        <taxon>Rosales</taxon>
        <taxon>Rosaceae</taxon>
        <taxon>Rosoideae</taxon>
        <taxon>Rosoideae incertae sedis</taxon>
        <taxon>Rosa</taxon>
    </lineage>
</organism>
<evidence type="ECO:0000256" key="5">
    <source>
        <dbReference type="RuleBase" id="RU003682"/>
    </source>
</evidence>
<dbReference type="InterPro" id="IPR044861">
    <property type="entry name" value="IPNS-like_FE2OG_OXY"/>
</dbReference>
<keyword evidence="2 5" id="KW-0479">Metal-binding</keyword>
<dbReference type="InterPro" id="IPR005123">
    <property type="entry name" value="Oxoglu/Fe-dep_dioxygenase_dom"/>
</dbReference>
<accession>A0A2P6PVE4</accession>
<name>A0A2P6PVE4_ROSCH</name>
<evidence type="ECO:0000256" key="6">
    <source>
        <dbReference type="SAM" id="Phobius"/>
    </source>
</evidence>
<dbReference type="InterPro" id="IPR027443">
    <property type="entry name" value="IPNS-like_sf"/>
</dbReference>
<dbReference type="OMA" id="CYRTVKF"/>
<reference evidence="8 9" key="1">
    <citation type="journal article" date="2018" name="Nat. Genet.">
        <title>The Rosa genome provides new insights in the design of modern roses.</title>
        <authorList>
            <person name="Bendahmane M."/>
        </authorList>
    </citation>
    <scope>NUCLEOTIDE SEQUENCE [LARGE SCALE GENOMIC DNA]</scope>
    <source>
        <strain evidence="9">cv. Old Blush</strain>
    </source>
</reference>
<keyword evidence="5 8" id="KW-0560">Oxidoreductase</keyword>
<evidence type="ECO:0000313" key="8">
    <source>
        <dbReference type="EMBL" id="PRQ25888.1"/>
    </source>
</evidence>
<keyword evidence="8" id="KW-0223">Dioxygenase</keyword>
<dbReference type="PANTHER" id="PTHR47991">
    <property type="entry name" value="OXOGLUTARATE/IRON-DEPENDENT DIOXYGENASE"/>
    <property type="match status" value="1"/>
</dbReference>
<proteinExistence type="inferred from homology"/>
<dbReference type="GO" id="GO:0046872">
    <property type="term" value="F:metal ion binding"/>
    <property type="evidence" value="ECO:0007669"/>
    <property type="project" value="UniProtKB-KW"/>
</dbReference>
<dbReference type="PROSITE" id="PS51471">
    <property type="entry name" value="FE2OG_OXY"/>
    <property type="match status" value="1"/>
</dbReference>
<comment type="caution">
    <text evidence="8">The sequence shown here is derived from an EMBL/GenBank/DDBJ whole genome shotgun (WGS) entry which is preliminary data.</text>
</comment>
<keyword evidence="6" id="KW-0472">Membrane</keyword>
<feature type="domain" description="Fe2OG dioxygenase" evidence="7">
    <location>
        <begin position="238"/>
        <end position="321"/>
    </location>
</feature>
<sequence>MLVSPFHLISNRSDLQFVPESYILPPGTRPGNTQVSVLEVIPVIDFQLLGTNRPQLIKQIIEASQKFGFFQVYNILNFGEILWYLYVYNTLMYRSDNNFVVIVVNRVIFWVILVLLQLINHGVEDNLLHKVLDVANEFFEQPYEDKASMYSEDVEQSCRLYTSIDYNKEKVHFWRDNLRHPCHPLEQHIHFWPQKPPQYREVVGSYSVEARKLSILLLDLIGEGLGLESEFFGDELTEVQLMGINYYPPCPDPSLTLGLPKHSDVNLITLLLQGEEVHGLQVLKDGQWLAVEPVPNAFVVNIGHTLQVHPHLYNPASFSFF</sequence>
<keyword evidence="4 5" id="KW-0408">Iron</keyword>
<dbReference type="Pfam" id="PF14226">
    <property type="entry name" value="DIOX_N"/>
    <property type="match status" value="1"/>
</dbReference>
<evidence type="ECO:0000256" key="3">
    <source>
        <dbReference type="ARBA" id="ARBA00022896"/>
    </source>
</evidence>
<dbReference type="InterPro" id="IPR050295">
    <property type="entry name" value="Plant_2OG-oxidoreductases"/>
</dbReference>
<evidence type="ECO:0000256" key="1">
    <source>
        <dbReference type="ARBA" id="ARBA00008056"/>
    </source>
</evidence>
<dbReference type="GO" id="GO:0045486">
    <property type="term" value="F:flavanone 3-dioxygenase activity"/>
    <property type="evidence" value="ECO:0007669"/>
    <property type="project" value="UniProtKB-EC"/>
</dbReference>
<evidence type="ECO:0000256" key="2">
    <source>
        <dbReference type="ARBA" id="ARBA00022723"/>
    </source>
</evidence>
<evidence type="ECO:0000259" key="7">
    <source>
        <dbReference type="PROSITE" id="PS51471"/>
    </source>
</evidence>
<evidence type="ECO:0000313" key="9">
    <source>
        <dbReference type="Proteomes" id="UP000238479"/>
    </source>
</evidence>